<organism evidence="18 19">
    <name type="scientific">Sulfobacillus acidophilus</name>
    <dbReference type="NCBI Taxonomy" id="53633"/>
    <lineage>
        <taxon>Bacteria</taxon>
        <taxon>Bacillati</taxon>
        <taxon>Bacillota</taxon>
        <taxon>Clostridia</taxon>
        <taxon>Eubacteriales</taxon>
        <taxon>Clostridiales Family XVII. Incertae Sedis</taxon>
        <taxon>Sulfobacillus</taxon>
    </lineage>
</organism>
<protein>
    <recommendedName>
        <fullName evidence="17">Branched-chain-amino-acid aminotransferase</fullName>
        <shortName evidence="17">BCAT</shortName>
        <ecNumber evidence="17">2.6.1.42</ecNumber>
    </recommendedName>
</protein>
<dbReference type="UniPathway" id="UPA00047">
    <property type="reaction ID" value="UER00058"/>
</dbReference>
<evidence type="ECO:0000256" key="4">
    <source>
        <dbReference type="ARBA" id="ARBA00004931"/>
    </source>
</evidence>
<dbReference type="Proteomes" id="UP000241848">
    <property type="component" value="Unassembled WGS sequence"/>
</dbReference>
<comment type="function">
    <text evidence="2 17">Acts on leucine, isoleucine and valine.</text>
</comment>
<accession>A0A2T2WPM0</accession>
<keyword evidence="10 16" id="KW-0663">Pyridoxal phosphate</keyword>
<evidence type="ECO:0000256" key="9">
    <source>
        <dbReference type="ARBA" id="ARBA00022679"/>
    </source>
</evidence>
<comment type="catalytic activity">
    <reaction evidence="13 17">
        <text>L-isoleucine + 2-oxoglutarate = (S)-3-methyl-2-oxopentanoate + L-glutamate</text>
        <dbReference type="Rhea" id="RHEA:24801"/>
        <dbReference type="ChEBI" id="CHEBI:16810"/>
        <dbReference type="ChEBI" id="CHEBI:29985"/>
        <dbReference type="ChEBI" id="CHEBI:35146"/>
        <dbReference type="ChEBI" id="CHEBI:58045"/>
        <dbReference type="EC" id="2.6.1.42"/>
    </reaction>
</comment>
<dbReference type="PANTHER" id="PTHR42743">
    <property type="entry name" value="AMINO-ACID AMINOTRANSFERASE"/>
    <property type="match status" value="1"/>
</dbReference>
<evidence type="ECO:0000313" key="18">
    <source>
        <dbReference type="EMBL" id="PSR24182.1"/>
    </source>
</evidence>
<dbReference type="UniPathway" id="UPA00048">
    <property type="reaction ID" value="UER00073"/>
</dbReference>
<dbReference type="UniPathway" id="UPA00049">
    <property type="reaction ID" value="UER00062"/>
</dbReference>
<keyword evidence="9 17" id="KW-0808">Transferase</keyword>
<reference evidence="18 19" key="1">
    <citation type="journal article" date="2014" name="BMC Genomics">
        <title>Comparison of environmental and isolate Sulfobacillus genomes reveals diverse carbon, sulfur, nitrogen, and hydrogen metabolisms.</title>
        <authorList>
            <person name="Justice N.B."/>
            <person name="Norman A."/>
            <person name="Brown C.T."/>
            <person name="Singh A."/>
            <person name="Thomas B.C."/>
            <person name="Banfield J.F."/>
        </authorList>
    </citation>
    <scope>NUCLEOTIDE SEQUENCE [LARGE SCALE GENOMIC DNA]</scope>
    <source>
        <strain evidence="18">AMDSBA3</strain>
    </source>
</reference>
<name>A0A2T2WPM0_9FIRM</name>
<gene>
    <name evidence="17" type="primary">ilvE</name>
    <name evidence="18" type="ORF">C7B45_00830</name>
</gene>
<keyword evidence="7 17" id="KW-0032">Aminotransferase</keyword>
<evidence type="ECO:0000313" key="19">
    <source>
        <dbReference type="Proteomes" id="UP000241848"/>
    </source>
</evidence>
<dbReference type="GO" id="GO:0052654">
    <property type="term" value="F:L-leucine-2-oxoglutarate transaminase activity"/>
    <property type="evidence" value="ECO:0007669"/>
    <property type="project" value="RHEA"/>
</dbReference>
<evidence type="ECO:0000256" key="1">
    <source>
        <dbReference type="ARBA" id="ARBA00001933"/>
    </source>
</evidence>
<dbReference type="AlphaFoldDB" id="A0A2T2WPM0"/>
<dbReference type="InterPro" id="IPR018300">
    <property type="entry name" value="Aminotrans_IV_CS"/>
</dbReference>
<comment type="catalytic activity">
    <reaction evidence="14 17">
        <text>L-leucine + 2-oxoglutarate = 4-methyl-2-oxopentanoate + L-glutamate</text>
        <dbReference type="Rhea" id="RHEA:18321"/>
        <dbReference type="ChEBI" id="CHEBI:16810"/>
        <dbReference type="ChEBI" id="CHEBI:17865"/>
        <dbReference type="ChEBI" id="CHEBI:29985"/>
        <dbReference type="ChEBI" id="CHEBI:57427"/>
        <dbReference type="EC" id="2.6.1.42"/>
    </reaction>
</comment>
<evidence type="ECO:0000256" key="14">
    <source>
        <dbReference type="ARBA" id="ARBA00049229"/>
    </source>
</evidence>
<comment type="caution">
    <text evidence="18">The sequence shown here is derived from an EMBL/GenBank/DDBJ whole genome shotgun (WGS) entry which is preliminary data.</text>
</comment>
<dbReference type="GO" id="GO:0052655">
    <property type="term" value="F:L-valine-2-oxoglutarate transaminase activity"/>
    <property type="evidence" value="ECO:0007669"/>
    <property type="project" value="RHEA"/>
</dbReference>
<dbReference type="PROSITE" id="PS00770">
    <property type="entry name" value="AA_TRANSFER_CLASS_4"/>
    <property type="match status" value="1"/>
</dbReference>
<dbReference type="EMBL" id="PXYV01000001">
    <property type="protein sequence ID" value="PSR24182.1"/>
    <property type="molecule type" value="Genomic_DNA"/>
</dbReference>
<evidence type="ECO:0000256" key="3">
    <source>
        <dbReference type="ARBA" id="ARBA00004824"/>
    </source>
</evidence>
<comment type="cofactor">
    <cofactor evidence="1 16">
        <name>pyridoxal 5'-phosphate</name>
        <dbReference type="ChEBI" id="CHEBI:597326"/>
    </cofactor>
</comment>
<dbReference type="InterPro" id="IPR001544">
    <property type="entry name" value="Aminotrans_IV"/>
</dbReference>
<sequence>MADAVAFFDGRLMPLKEANINIATHAFNYGTGVFEGIRAYWNEEQEELYIVQPGTHFRRMQRSARLLQIDLPYSEERLVRITQDLLRANGFQEDVYIRPLAYKADAVIKVGLSGISSGFAMFAVPMGDYVSMTGIHVAVSSWRRISDNMIPSRAKVVGAYVNAALSSDQARLDGYDEAIMLADDGHVSEASSSNLFMVRNETLITPPVTADILEGVTRQLVFELADDLKIACEVRNIDRTELYSADELFLCGTGVQLASIVTVDRRPVNHGHPGPITQALQKQYLALVRGQLPAHRHQVTPVYRPRNDA</sequence>
<dbReference type="GO" id="GO:0009099">
    <property type="term" value="P:L-valine biosynthetic process"/>
    <property type="evidence" value="ECO:0007669"/>
    <property type="project" value="UniProtKB-UniPathway"/>
</dbReference>
<dbReference type="Gene3D" id="3.30.470.10">
    <property type="match status" value="1"/>
</dbReference>
<evidence type="ECO:0000256" key="2">
    <source>
        <dbReference type="ARBA" id="ARBA00003109"/>
    </source>
</evidence>
<evidence type="ECO:0000256" key="15">
    <source>
        <dbReference type="RuleBase" id="RU004106"/>
    </source>
</evidence>
<dbReference type="InterPro" id="IPR043131">
    <property type="entry name" value="BCAT-like_N"/>
</dbReference>
<keyword evidence="8 17" id="KW-0028">Amino-acid biosynthesis</keyword>
<evidence type="ECO:0000256" key="17">
    <source>
        <dbReference type="RuleBase" id="RU364094"/>
    </source>
</evidence>
<dbReference type="InterPro" id="IPR005785">
    <property type="entry name" value="B_amino_transI"/>
</dbReference>
<dbReference type="SUPFAM" id="SSF56752">
    <property type="entry name" value="D-aminoacid aminotransferase-like PLP-dependent enzymes"/>
    <property type="match status" value="1"/>
</dbReference>
<evidence type="ECO:0000256" key="6">
    <source>
        <dbReference type="ARBA" id="ARBA00009320"/>
    </source>
</evidence>
<comment type="pathway">
    <text evidence="4 17">Amino-acid biosynthesis; L-valine biosynthesis; L-valine from pyruvate: step 4/4.</text>
</comment>
<dbReference type="GO" id="GO:0009097">
    <property type="term" value="P:isoleucine biosynthetic process"/>
    <property type="evidence" value="ECO:0007669"/>
    <property type="project" value="UniProtKB-UniPathway"/>
</dbReference>
<keyword evidence="11 17" id="KW-0100">Branched-chain amino acid biosynthesis</keyword>
<evidence type="ECO:0000256" key="16">
    <source>
        <dbReference type="RuleBase" id="RU004516"/>
    </source>
</evidence>
<evidence type="ECO:0000256" key="8">
    <source>
        <dbReference type="ARBA" id="ARBA00022605"/>
    </source>
</evidence>
<comment type="pathway">
    <text evidence="3 17">Amino-acid biosynthesis; L-isoleucine biosynthesis; L-isoleucine from 2-oxobutanoate: step 4/4.</text>
</comment>
<dbReference type="Pfam" id="PF01063">
    <property type="entry name" value="Aminotran_4"/>
    <property type="match status" value="1"/>
</dbReference>
<evidence type="ECO:0000256" key="11">
    <source>
        <dbReference type="ARBA" id="ARBA00023304"/>
    </source>
</evidence>
<evidence type="ECO:0000256" key="12">
    <source>
        <dbReference type="ARBA" id="ARBA00048212"/>
    </source>
</evidence>
<dbReference type="InterPro" id="IPR043132">
    <property type="entry name" value="BCAT-like_C"/>
</dbReference>
<dbReference type="EC" id="2.6.1.42" evidence="17"/>
<evidence type="ECO:0000256" key="10">
    <source>
        <dbReference type="ARBA" id="ARBA00022898"/>
    </source>
</evidence>
<proteinExistence type="inferred from homology"/>
<dbReference type="NCBIfam" id="NF005146">
    <property type="entry name" value="PRK06606.1"/>
    <property type="match status" value="1"/>
</dbReference>
<evidence type="ECO:0000256" key="13">
    <source>
        <dbReference type="ARBA" id="ARBA00048798"/>
    </source>
</evidence>
<dbReference type="InterPro" id="IPR036038">
    <property type="entry name" value="Aminotransferase-like"/>
</dbReference>
<dbReference type="NCBIfam" id="TIGR01122">
    <property type="entry name" value="ilvE_I"/>
    <property type="match status" value="1"/>
</dbReference>
<evidence type="ECO:0000256" key="5">
    <source>
        <dbReference type="ARBA" id="ARBA00005072"/>
    </source>
</evidence>
<comment type="pathway">
    <text evidence="5 17">Amino-acid biosynthesis; L-leucine biosynthesis; L-leucine from 3-methyl-2-oxobutanoate: step 4/4.</text>
</comment>
<evidence type="ECO:0000256" key="7">
    <source>
        <dbReference type="ARBA" id="ARBA00022576"/>
    </source>
</evidence>
<dbReference type="GO" id="GO:0052656">
    <property type="term" value="F:L-isoleucine-2-oxoglutarate transaminase activity"/>
    <property type="evidence" value="ECO:0007669"/>
    <property type="project" value="RHEA"/>
</dbReference>
<comment type="catalytic activity">
    <reaction evidence="12 17">
        <text>L-valine + 2-oxoglutarate = 3-methyl-2-oxobutanoate + L-glutamate</text>
        <dbReference type="Rhea" id="RHEA:24813"/>
        <dbReference type="ChEBI" id="CHEBI:11851"/>
        <dbReference type="ChEBI" id="CHEBI:16810"/>
        <dbReference type="ChEBI" id="CHEBI:29985"/>
        <dbReference type="ChEBI" id="CHEBI:57762"/>
        <dbReference type="EC" id="2.6.1.42"/>
    </reaction>
</comment>
<dbReference type="GO" id="GO:0009098">
    <property type="term" value="P:L-leucine biosynthetic process"/>
    <property type="evidence" value="ECO:0007669"/>
    <property type="project" value="UniProtKB-UniPathway"/>
</dbReference>
<dbReference type="Gene3D" id="3.20.10.10">
    <property type="entry name" value="D-amino Acid Aminotransferase, subunit A, domain 2"/>
    <property type="match status" value="1"/>
</dbReference>
<comment type="similarity">
    <text evidence="6 15">Belongs to the class-IV pyridoxal-phosphate-dependent aminotransferase family.</text>
</comment>
<dbReference type="InterPro" id="IPR050571">
    <property type="entry name" value="Class-IV_PLP-Dep_Aminotrnsfr"/>
</dbReference>
<dbReference type="FunFam" id="3.20.10.10:FF:000002">
    <property type="entry name" value="D-alanine aminotransferase"/>
    <property type="match status" value="1"/>
</dbReference>
<dbReference type="PANTHER" id="PTHR42743:SF4">
    <property type="entry name" value="BRANCHED-CHAIN-AMINO-ACID AMINOTRANSFERASE-RELATED"/>
    <property type="match status" value="1"/>
</dbReference>